<sequence length="171" mass="18347">MLLALACCGRDDFASSRALRRQVPSRVSAAADGTTAFPASSFKFPTTQIAKVTPPDDRDCRNILANMRRLAGLLASVMINASTIPAVAPECASSRDIDTSRARWAAVRTQPTKAADDQATCRSYAAPFHESVNLRQEAALCSGDTDHARNLTILDSEIDTFNNLLATRCGS</sequence>
<protein>
    <submittedName>
        <fullName evidence="1">Uncharacterized protein</fullName>
    </submittedName>
</protein>
<name>A0A6P1BFZ4_9BRAD</name>
<keyword evidence="2" id="KW-1185">Reference proteome</keyword>
<dbReference type="RefSeq" id="WP_163154184.1">
    <property type="nucleotide sequence ID" value="NZ_VKHP01000050.1"/>
</dbReference>
<reference evidence="1 2" key="1">
    <citation type="journal article" date="2020" name="Arch. Microbiol.">
        <title>Bradyrhizobium uaiense sp. nov., a new highly efficient cowpea symbiont.</title>
        <authorList>
            <person name="Cabral Michel D."/>
            <person name="Azarias Guimaraes A."/>
            <person name="Martins da Costa E."/>
            <person name="Soares de Carvalho T."/>
            <person name="Balsanelli E."/>
            <person name="Willems A."/>
            <person name="Maltempi de Souza E."/>
            <person name="de Souza Moreira F.M."/>
        </authorList>
    </citation>
    <scope>NUCLEOTIDE SEQUENCE [LARGE SCALE GENOMIC DNA]</scope>
    <source>
        <strain evidence="1 2">UFLA 03-164</strain>
    </source>
</reference>
<organism evidence="1 2">
    <name type="scientific">Bradyrhizobium uaiense</name>
    <dbReference type="NCBI Taxonomy" id="2594946"/>
    <lineage>
        <taxon>Bacteria</taxon>
        <taxon>Pseudomonadati</taxon>
        <taxon>Pseudomonadota</taxon>
        <taxon>Alphaproteobacteria</taxon>
        <taxon>Hyphomicrobiales</taxon>
        <taxon>Nitrobacteraceae</taxon>
        <taxon>Bradyrhizobium</taxon>
    </lineage>
</organism>
<gene>
    <name evidence="1" type="ORF">FNJ47_14930</name>
</gene>
<accession>A0A6P1BFZ4</accession>
<evidence type="ECO:0000313" key="2">
    <source>
        <dbReference type="Proteomes" id="UP000468531"/>
    </source>
</evidence>
<dbReference type="Proteomes" id="UP000468531">
    <property type="component" value="Unassembled WGS sequence"/>
</dbReference>
<dbReference type="AlphaFoldDB" id="A0A6P1BFZ4"/>
<evidence type="ECO:0000313" key="1">
    <source>
        <dbReference type="EMBL" id="NEU97094.1"/>
    </source>
</evidence>
<proteinExistence type="predicted"/>
<comment type="caution">
    <text evidence="1">The sequence shown here is derived from an EMBL/GenBank/DDBJ whole genome shotgun (WGS) entry which is preliminary data.</text>
</comment>
<dbReference type="EMBL" id="VKHP01000050">
    <property type="protein sequence ID" value="NEU97094.1"/>
    <property type="molecule type" value="Genomic_DNA"/>
</dbReference>